<dbReference type="CDD" id="cd00317">
    <property type="entry name" value="cyclophilin"/>
    <property type="match status" value="1"/>
</dbReference>
<dbReference type="PROSITE" id="PS00170">
    <property type="entry name" value="CSA_PPIASE_1"/>
    <property type="match status" value="1"/>
</dbReference>
<dbReference type="PRINTS" id="PR00153">
    <property type="entry name" value="CSAPPISMRASE"/>
</dbReference>
<evidence type="ECO:0000256" key="4">
    <source>
        <dbReference type="SAM" id="Phobius"/>
    </source>
</evidence>
<keyword evidence="2" id="KW-0697">Rotamase</keyword>
<dbReference type="EC" id="5.2.1.8" evidence="1"/>
<sequence length="242" mass="26015">MAGKKTFSQKKLEQQKKERTQLWITLSVLALAAIIIVTIIVSNSIKATDVEPTAAEPTSAVPTAGGPMPTLVGTKTYSSEPPFLIDVTKTYLATVKMAKGGEFVIRLYPDKAPITVNSFVFLARQGYFDGTTFHRVLKDFMAQGGDPTGTGAGGPGYQFVNENSDLKFDKAGVVAMANAGQDTNGSQFFITFSDQSYLNGGYTIFGQVISGMDVVNSITLRDPQTNPTFEGDAIESITIEEK</sequence>
<keyword evidence="4" id="KW-0472">Membrane</keyword>
<dbReference type="InterPro" id="IPR002130">
    <property type="entry name" value="Cyclophilin-type_PPIase_dom"/>
</dbReference>
<evidence type="ECO:0000256" key="1">
    <source>
        <dbReference type="ARBA" id="ARBA00013194"/>
    </source>
</evidence>
<dbReference type="PANTHER" id="PTHR45625:SF4">
    <property type="entry name" value="PEPTIDYLPROLYL ISOMERASE DOMAIN AND WD REPEAT-CONTAINING PROTEIN 1"/>
    <property type="match status" value="1"/>
</dbReference>
<dbReference type="Gene3D" id="2.40.100.10">
    <property type="entry name" value="Cyclophilin-like"/>
    <property type="match status" value="1"/>
</dbReference>
<dbReference type="InterPro" id="IPR029000">
    <property type="entry name" value="Cyclophilin-like_dom_sf"/>
</dbReference>
<dbReference type="GO" id="GO:0003755">
    <property type="term" value="F:peptidyl-prolyl cis-trans isomerase activity"/>
    <property type="evidence" value="ECO:0007669"/>
    <property type="project" value="UniProtKB-KW"/>
</dbReference>
<dbReference type="EMBL" id="VSSQ01009274">
    <property type="protein sequence ID" value="MPM41182.1"/>
    <property type="molecule type" value="Genomic_DNA"/>
</dbReference>
<evidence type="ECO:0000256" key="2">
    <source>
        <dbReference type="ARBA" id="ARBA00023110"/>
    </source>
</evidence>
<evidence type="ECO:0000313" key="6">
    <source>
        <dbReference type="EMBL" id="MPM41182.1"/>
    </source>
</evidence>
<dbReference type="AlphaFoldDB" id="A0A644ZJY3"/>
<evidence type="ECO:0000259" key="5">
    <source>
        <dbReference type="PROSITE" id="PS50072"/>
    </source>
</evidence>
<protein>
    <recommendedName>
        <fullName evidence="1">peptidylprolyl isomerase</fullName>
        <ecNumber evidence="1">5.2.1.8</ecNumber>
    </recommendedName>
</protein>
<dbReference type="InterPro" id="IPR020892">
    <property type="entry name" value="Cyclophilin-type_PPIase_CS"/>
</dbReference>
<gene>
    <name evidence="6" type="ORF">SDC9_87832</name>
</gene>
<keyword evidence="4" id="KW-1133">Transmembrane helix</keyword>
<reference evidence="6" key="1">
    <citation type="submission" date="2019-08" db="EMBL/GenBank/DDBJ databases">
        <authorList>
            <person name="Kucharzyk K."/>
            <person name="Murdoch R.W."/>
            <person name="Higgins S."/>
            <person name="Loffler F."/>
        </authorList>
    </citation>
    <scope>NUCLEOTIDE SEQUENCE</scope>
</reference>
<feature type="domain" description="PPIase cyclophilin-type" evidence="5">
    <location>
        <begin position="90"/>
        <end position="242"/>
    </location>
</feature>
<dbReference type="PANTHER" id="PTHR45625">
    <property type="entry name" value="PEPTIDYL-PROLYL CIS-TRANS ISOMERASE-RELATED"/>
    <property type="match status" value="1"/>
</dbReference>
<name>A0A644ZJY3_9ZZZZ</name>
<keyword evidence="4" id="KW-0812">Transmembrane</keyword>
<dbReference type="SUPFAM" id="SSF50891">
    <property type="entry name" value="Cyclophilin-like"/>
    <property type="match status" value="1"/>
</dbReference>
<feature type="transmembrane region" description="Helical" evidence="4">
    <location>
        <begin position="21"/>
        <end position="41"/>
    </location>
</feature>
<comment type="caution">
    <text evidence="6">The sequence shown here is derived from an EMBL/GenBank/DDBJ whole genome shotgun (WGS) entry which is preliminary data.</text>
</comment>
<proteinExistence type="predicted"/>
<keyword evidence="3" id="KW-0413">Isomerase</keyword>
<dbReference type="GO" id="GO:0006457">
    <property type="term" value="P:protein folding"/>
    <property type="evidence" value="ECO:0007669"/>
    <property type="project" value="InterPro"/>
</dbReference>
<accession>A0A644ZJY3</accession>
<evidence type="ECO:0000256" key="3">
    <source>
        <dbReference type="ARBA" id="ARBA00023235"/>
    </source>
</evidence>
<dbReference type="Pfam" id="PF00160">
    <property type="entry name" value="Pro_isomerase"/>
    <property type="match status" value="1"/>
</dbReference>
<dbReference type="InterPro" id="IPR044666">
    <property type="entry name" value="Cyclophilin_A-like"/>
</dbReference>
<dbReference type="PROSITE" id="PS50072">
    <property type="entry name" value="CSA_PPIASE_2"/>
    <property type="match status" value="1"/>
</dbReference>
<organism evidence="6">
    <name type="scientific">bioreactor metagenome</name>
    <dbReference type="NCBI Taxonomy" id="1076179"/>
    <lineage>
        <taxon>unclassified sequences</taxon>
        <taxon>metagenomes</taxon>
        <taxon>ecological metagenomes</taxon>
    </lineage>
</organism>